<dbReference type="EMBL" id="MHCD01000002">
    <property type="protein sequence ID" value="OGY15006.1"/>
    <property type="molecule type" value="Genomic_DNA"/>
</dbReference>
<dbReference type="AlphaFoldDB" id="A0A1G1VI52"/>
<name>A0A1G1VI52_9BACT</name>
<feature type="transmembrane region" description="Helical" evidence="1">
    <location>
        <begin position="87"/>
        <end position="104"/>
    </location>
</feature>
<comment type="caution">
    <text evidence="2">The sequence shown here is derived from an EMBL/GenBank/DDBJ whole genome shotgun (WGS) entry which is preliminary data.</text>
</comment>
<feature type="transmembrane region" description="Helical" evidence="1">
    <location>
        <begin position="61"/>
        <end position="80"/>
    </location>
</feature>
<evidence type="ECO:0000313" key="3">
    <source>
        <dbReference type="Proteomes" id="UP000177685"/>
    </source>
</evidence>
<reference evidence="2 3" key="1">
    <citation type="journal article" date="2016" name="Nat. Commun.">
        <title>Thousands of microbial genomes shed light on interconnected biogeochemical processes in an aquifer system.</title>
        <authorList>
            <person name="Anantharaman K."/>
            <person name="Brown C.T."/>
            <person name="Hug L.A."/>
            <person name="Sharon I."/>
            <person name="Castelle C.J."/>
            <person name="Probst A.J."/>
            <person name="Thomas B.C."/>
            <person name="Singh A."/>
            <person name="Wilkins M.J."/>
            <person name="Karaoz U."/>
            <person name="Brodie E.L."/>
            <person name="Williams K.H."/>
            <person name="Hubbard S.S."/>
            <person name="Banfield J.F."/>
        </authorList>
    </citation>
    <scope>NUCLEOTIDE SEQUENCE [LARGE SCALE GENOMIC DNA]</scope>
</reference>
<protein>
    <submittedName>
        <fullName evidence="2">Uncharacterized protein</fullName>
    </submittedName>
</protein>
<sequence length="107" mass="11228">MAGEGALCVPEVEVTALLVQVPTLYTPALWTELMYLQALVVHQAKPGSAVPIINQLTVLEAVVVVGVVGVVLPATIRLLVESALVRVLYACMALIAALVAWNAAPEL</sequence>
<evidence type="ECO:0000256" key="1">
    <source>
        <dbReference type="SAM" id="Phobius"/>
    </source>
</evidence>
<accession>A0A1G1VI52</accession>
<gene>
    <name evidence="2" type="ORF">A3A58_00535</name>
</gene>
<keyword evidence="1" id="KW-0472">Membrane</keyword>
<keyword evidence="1" id="KW-1133">Transmembrane helix</keyword>
<proteinExistence type="predicted"/>
<evidence type="ECO:0000313" key="2">
    <source>
        <dbReference type="EMBL" id="OGY15006.1"/>
    </source>
</evidence>
<organism evidence="2 3">
    <name type="scientific">Candidatus Blackburnbacteria bacterium RIFCSPLOWO2_01_FULL_41_27</name>
    <dbReference type="NCBI Taxonomy" id="1797520"/>
    <lineage>
        <taxon>Bacteria</taxon>
        <taxon>Candidatus Blackburniibacteriota</taxon>
    </lineage>
</organism>
<dbReference type="Proteomes" id="UP000177685">
    <property type="component" value="Unassembled WGS sequence"/>
</dbReference>
<keyword evidence="1" id="KW-0812">Transmembrane</keyword>